<keyword evidence="1" id="KW-0812">Transmembrane</keyword>
<feature type="transmembrane region" description="Helical" evidence="1">
    <location>
        <begin position="191"/>
        <end position="211"/>
    </location>
</feature>
<sequence length="427" mass="47359">MFAPGPNSPIKNTDYRVVLPFYAYAALSFLLATIIISTDVGAFTQSHFNAKALAVTHTMALGWGTMMILGASHQLFPVLIEGKLYSNFLAHSSFILGALSIPLLIYGFYTFNFGVLAQTGAVGINLAVIAYLLNLSLSIKDSKSRNVHAVSAFTAVIWLLFTTLIGLLLLFNFQHPFLPEASVHYLSLHAHMGIIGWFLLMVVGVGARLIPMFLISKYENKKTLWWVYGLINAGLTLYIYVFFTDNHAILSLAPIALIAIALALFASFIYKAYQKRIRKSVDEQVKTSLLSVGMLSIPLVVILAFVILMANWGHRQFLTLYGFSIFFGWISAIIIGMTFKTLPFIVWNKVYHKIAGLGKTPNPKDLFKSNLFMGNIIAYVLGFMIFCAGILLTDTVLLNIGATLLLINAVLYNANVFFILFHQAKLK</sequence>
<keyword evidence="3" id="KW-1185">Reference proteome</keyword>
<feature type="transmembrane region" description="Helical" evidence="1">
    <location>
        <begin position="289"/>
        <end position="312"/>
    </location>
</feature>
<gene>
    <name evidence="2" type="ORF">BCY91_00095</name>
</gene>
<organism evidence="2 3">
    <name type="scientific">Pelobium manganitolerans</name>
    <dbReference type="NCBI Taxonomy" id="1842495"/>
    <lineage>
        <taxon>Bacteria</taxon>
        <taxon>Pseudomonadati</taxon>
        <taxon>Bacteroidota</taxon>
        <taxon>Sphingobacteriia</taxon>
        <taxon>Sphingobacteriales</taxon>
        <taxon>Sphingobacteriaceae</taxon>
        <taxon>Pelobium</taxon>
    </lineage>
</organism>
<proteinExistence type="predicted"/>
<feature type="transmembrane region" description="Helical" evidence="1">
    <location>
        <begin position="21"/>
        <end position="43"/>
    </location>
</feature>
<reference evidence="2 3" key="1">
    <citation type="submission" date="2016-07" db="EMBL/GenBank/DDBJ databases">
        <title>Genome of Pelobium manganitolerans.</title>
        <authorList>
            <person name="Wu S."/>
            <person name="Wang G."/>
        </authorList>
    </citation>
    <scope>NUCLEOTIDE SEQUENCE [LARGE SCALE GENOMIC DNA]</scope>
    <source>
        <strain evidence="2 3">YS-25</strain>
    </source>
</reference>
<dbReference type="EMBL" id="MBTA01000001">
    <property type="protein sequence ID" value="RKD20066.1"/>
    <property type="molecule type" value="Genomic_DNA"/>
</dbReference>
<protein>
    <submittedName>
        <fullName evidence="2">Cytochrome C oxidase subunit I</fullName>
    </submittedName>
</protein>
<feature type="transmembrane region" description="Helical" evidence="1">
    <location>
        <begin position="371"/>
        <end position="392"/>
    </location>
</feature>
<dbReference type="RefSeq" id="WP_120179983.1">
    <property type="nucleotide sequence ID" value="NZ_MBTA01000001.1"/>
</dbReference>
<feature type="transmembrane region" description="Helical" evidence="1">
    <location>
        <begin position="398"/>
        <end position="421"/>
    </location>
</feature>
<feature type="transmembrane region" description="Helical" evidence="1">
    <location>
        <begin position="149"/>
        <end position="171"/>
    </location>
</feature>
<name>A0A419SBM2_9SPHI</name>
<feature type="transmembrane region" description="Helical" evidence="1">
    <location>
        <begin position="249"/>
        <end position="269"/>
    </location>
</feature>
<accession>A0A419SBM2</accession>
<feature type="transmembrane region" description="Helical" evidence="1">
    <location>
        <begin position="223"/>
        <end position="243"/>
    </location>
</feature>
<dbReference type="OrthoDB" id="5245199at2"/>
<feature type="transmembrane region" description="Helical" evidence="1">
    <location>
        <begin position="318"/>
        <end position="339"/>
    </location>
</feature>
<feature type="transmembrane region" description="Helical" evidence="1">
    <location>
        <begin position="88"/>
        <end position="109"/>
    </location>
</feature>
<keyword evidence="1" id="KW-1133">Transmembrane helix</keyword>
<evidence type="ECO:0000313" key="3">
    <source>
        <dbReference type="Proteomes" id="UP000283433"/>
    </source>
</evidence>
<evidence type="ECO:0000313" key="2">
    <source>
        <dbReference type="EMBL" id="RKD20066.1"/>
    </source>
</evidence>
<feature type="transmembrane region" description="Helical" evidence="1">
    <location>
        <begin position="115"/>
        <end position="137"/>
    </location>
</feature>
<comment type="caution">
    <text evidence="2">The sequence shown here is derived from an EMBL/GenBank/DDBJ whole genome shotgun (WGS) entry which is preliminary data.</text>
</comment>
<dbReference type="Proteomes" id="UP000283433">
    <property type="component" value="Unassembled WGS sequence"/>
</dbReference>
<keyword evidence="1" id="KW-0472">Membrane</keyword>
<evidence type="ECO:0000256" key="1">
    <source>
        <dbReference type="SAM" id="Phobius"/>
    </source>
</evidence>
<dbReference type="AlphaFoldDB" id="A0A419SBM2"/>
<feature type="transmembrane region" description="Helical" evidence="1">
    <location>
        <begin position="55"/>
        <end position="76"/>
    </location>
</feature>